<evidence type="ECO:0000256" key="10">
    <source>
        <dbReference type="ARBA" id="ARBA00048109"/>
    </source>
</evidence>
<dbReference type="InterPro" id="IPR045034">
    <property type="entry name" value="O-acyltransferase_WSD1-like"/>
</dbReference>
<accession>A0A7Z7INJ2</accession>
<dbReference type="GO" id="GO:0006071">
    <property type="term" value="P:glycerol metabolic process"/>
    <property type="evidence" value="ECO:0007669"/>
    <property type="project" value="UniProtKB-KW"/>
</dbReference>
<sequence length="466" mass="49920">MLFPMSAADAMFLFAETPQRPMHVGALALLSRPESADERYVRDMFATALARNQVASLWRRRPHRSLTSLGQWYRRTEAEVDLDYHVQLSALPRRAGLAALWELVSQLHAGMLDRSRPLWQLHLIEGLPHGQYAMYIKTHHALADGVSAMRLLQQTVSADPDRRGMPALWEVGEQARTSDTAPWAPVGPLTLARAVLGAAGVLAGMAPALADTAWRAARRRGGPLTLAAPHTPLNVPIDSARSFAGCTFPIERLRLVAKRADATINDVVLAMCAGALRSYLITRGALPAAPLTAMVPVSLRGADAVDVMHGVPGNKIGTLMCSLATHLADPAGRLSAVRASMRGGKAAIAGRSREQVIAMSALGAAPLALAMTLGHAPGPLRPPNVMISNVPGPRGPLYWNGAHLDALYPMSIPVDGQALNITCTSTNDQIAFGLISCRRVVPAMSTLTDQLARELELLEDAIGPWN</sequence>
<dbReference type="GO" id="GO:0071731">
    <property type="term" value="P:response to nitric oxide"/>
    <property type="evidence" value="ECO:0007669"/>
    <property type="project" value="TreeGrafter"/>
</dbReference>
<feature type="domain" description="O-acyltransferase WSD1-like N-terminal" evidence="12">
    <location>
        <begin position="5"/>
        <end position="268"/>
    </location>
</feature>
<dbReference type="InterPro" id="IPR023213">
    <property type="entry name" value="CAT-like_dom_sf"/>
</dbReference>
<evidence type="ECO:0000256" key="5">
    <source>
        <dbReference type="ARBA" id="ARBA00022516"/>
    </source>
</evidence>
<evidence type="ECO:0000256" key="8">
    <source>
        <dbReference type="ARBA" id="ARBA00023098"/>
    </source>
</evidence>
<dbReference type="Gene3D" id="3.30.559.10">
    <property type="entry name" value="Chloramphenicol acetyltransferase-like domain"/>
    <property type="match status" value="1"/>
</dbReference>
<dbReference type="UniPathway" id="UPA00282"/>
<dbReference type="PANTHER" id="PTHR31650:SF1">
    <property type="entry name" value="WAX ESTER SYNTHASE_DIACYLGLYCEROL ACYLTRANSFERASE 4-RELATED"/>
    <property type="match status" value="1"/>
</dbReference>
<keyword evidence="8 11" id="KW-0443">Lipid metabolism</keyword>
<dbReference type="GO" id="GO:0051701">
    <property type="term" value="P:biological process involved in interaction with host"/>
    <property type="evidence" value="ECO:0007669"/>
    <property type="project" value="TreeGrafter"/>
</dbReference>
<dbReference type="Proteomes" id="UP000554965">
    <property type="component" value="Unassembled WGS sequence"/>
</dbReference>
<comment type="catalytic activity">
    <reaction evidence="10 11">
        <text>an acyl-CoA + a 1,2-diacyl-sn-glycerol = a triacyl-sn-glycerol + CoA</text>
        <dbReference type="Rhea" id="RHEA:10868"/>
        <dbReference type="ChEBI" id="CHEBI:17815"/>
        <dbReference type="ChEBI" id="CHEBI:57287"/>
        <dbReference type="ChEBI" id="CHEBI:58342"/>
        <dbReference type="ChEBI" id="CHEBI:64615"/>
        <dbReference type="EC" id="2.3.1.20"/>
    </reaction>
</comment>
<keyword evidence="6 11" id="KW-0808">Transferase</keyword>
<keyword evidence="5 11" id="KW-0444">Lipid biosynthesis</keyword>
<evidence type="ECO:0000256" key="7">
    <source>
        <dbReference type="ARBA" id="ARBA00022798"/>
    </source>
</evidence>
<evidence type="ECO:0000256" key="2">
    <source>
        <dbReference type="ARBA" id="ARBA00005189"/>
    </source>
</evidence>
<dbReference type="GO" id="GO:0004144">
    <property type="term" value="F:diacylglycerol O-acyltransferase activity"/>
    <property type="evidence" value="ECO:0007669"/>
    <property type="project" value="UniProtKB-EC"/>
</dbReference>
<dbReference type="InterPro" id="IPR004255">
    <property type="entry name" value="O-acyltransferase_WSD1_N"/>
</dbReference>
<dbReference type="EMBL" id="OCTY01000002">
    <property type="protein sequence ID" value="SOJ56888.1"/>
    <property type="molecule type" value="Genomic_DNA"/>
</dbReference>
<dbReference type="SUPFAM" id="SSF52777">
    <property type="entry name" value="CoA-dependent acyltransferases"/>
    <property type="match status" value="2"/>
</dbReference>
<dbReference type="NCBIfam" id="TIGR02946">
    <property type="entry name" value="acyl_WS_DGAT"/>
    <property type="match status" value="1"/>
</dbReference>
<comment type="caution">
    <text evidence="14">The sequence shown here is derived from an EMBL/GenBank/DDBJ whole genome shotgun (WGS) entry which is preliminary data.</text>
</comment>
<proteinExistence type="inferred from homology"/>
<organism evidence="14 15">
    <name type="scientific">Mycobacterium simulans</name>
    <dbReference type="NCBI Taxonomy" id="627089"/>
    <lineage>
        <taxon>Bacteria</taxon>
        <taxon>Bacillati</taxon>
        <taxon>Actinomycetota</taxon>
        <taxon>Actinomycetes</taxon>
        <taxon>Mycobacteriales</taxon>
        <taxon>Mycobacteriaceae</taxon>
        <taxon>Mycobacterium</taxon>
    </lineage>
</organism>
<evidence type="ECO:0000256" key="4">
    <source>
        <dbReference type="ARBA" id="ARBA00013244"/>
    </source>
</evidence>
<dbReference type="EC" id="2.3.1.20" evidence="4 11"/>
<dbReference type="InterPro" id="IPR014292">
    <property type="entry name" value="Acyl_transf_WS/DGAT"/>
</dbReference>
<protein>
    <recommendedName>
        <fullName evidence="4 11">Diacylglycerol O-acyltransferase</fullName>
        <ecNumber evidence="4 11">2.3.1.20</ecNumber>
    </recommendedName>
</protein>
<dbReference type="GO" id="GO:0019432">
    <property type="term" value="P:triglyceride biosynthetic process"/>
    <property type="evidence" value="ECO:0007669"/>
    <property type="project" value="UniProtKB-UniPathway"/>
</dbReference>
<dbReference type="PANTHER" id="PTHR31650">
    <property type="entry name" value="O-ACYLTRANSFERASE (WSD1-LIKE) FAMILY PROTEIN"/>
    <property type="match status" value="1"/>
</dbReference>
<feature type="domain" description="O-acyltransferase WSD1 C-terminal" evidence="13">
    <location>
        <begin position="313"/>
        <end position="458"/>
    </location>
</feature>
<dbReference type="AlphaFoldDB" id="A0A7Z7INJ2"/>
<comment type="pathway">
    <text evidence="2">Lipid metabolism.</text>
</comment>
<dbReference type="GO" id="GO:0005886">
    <property type="term" value="C:plasma membrane"/>
    <property type="evidence" value="ECO:0007669"/>
    <property type="project" value="TreeGrafter"/>
</dbReference>
<keyword evidence="9 11" id="KW-0012">Acyltransferase</keyword>
<evidence type="ECO:0000256" key="6">
    <source>
        <dbReference type="ARBA" id="ARBA00022679"/>
    </source>
</evidence>
<evidence type="ECO:0000256" key="11">
    <source>
        <dbReference type="RuleBase" id="RU361241"/>
    </source>
</evidence>
<evidence type="ECO:0000256" key="1">
    <source>
        <dbReference type="ARBA" id="ARBA00004771"/>
    </source>
</evidence>
<comment type="pathway">
    <text evidence="1 11">Glycerolipid metabolism; triacylglycerol biosynthesis.</text>
</comment>
<name>A0A7Z7INJ2_9MYCO</name>
<evidence type="ECO:0000313" key="14">
    <source>
        <dbReference type="EMBL" id="SOJ56888.1"/>
    </source>
</evidence>
<comment type="similarity">
    <text evidence="3 11">Belongs to the long-chain O-acyltransferase family.</text>
</comment>
<evidence type="ECO:0000259" key="13">
    <source>
        <dbReference type="Pfam" id="PF06974"/>
    </source>
</evidence>
<gene>
    <name evidence="14" type="ORF">MSIMFB_04365</name>
</gene>
<keyword evidence="7 11" id="KW-0319">Glycerol metabolism</keyword>
<dbReference type="GO" id="GO:0001666">
    <property type="term" value="P:response to hypoxia"/>
    <property type="evidence" value="ECO:0007669"/>
    <property type="project" value="TreeGrafter"/>
</dbReference>
<dbReference type="Pfam" id="PF06974">
    <property type="entry name" value="WS_DGAT_C"/>
    <property type="match status" value="1"/>
</dbReference>
<evidence type="ECO:0000256" key="3">
    <source>
        <dbReference type="ARBA" id="ARBA00009587"/>
    </source>
</evidence>
<dbReference type="Pfam" id="PF03007">
    <property type="entry name" value="WS_DGAT_cat"/>
    <property type="match status" value="1"/>
</dbReference>
<evidence type="ECO:0000313" key="15">
    <source>
        <dbReference type="Proteomes" id="UP000554965"/>
    </source>
</evidence>
<reference evidence="14 15" key="1">
    <citation type="submission" date="2017-10" db="EMBL/GenBank/DDBJ databases">
        <authorList>
            <consortium name="Urmite Genomes"/>
        </authorList>
    </citation>
    <scope>NUCLEOTIDE SEQUENCE [LARGE SCALE GENOMIC DNA]</scope>
    <source>
        <strain evidence="14 15">FB-527</strain>
    </source>
</reference>
<dbReference type="RefSeq" id="WP_186244430.1">
    <property type="nucleotide sequence ID" value="NZ_OCTY01000002.1"/>
</dbReference>
<evidence type="ECO:0000259" key="12">
    <source>
        <dbReference type="Pfam" id="PF03007"/>
    </source>
</evidence>
<evidence type="ECO:0000256" key="9">
    <source>
        <dbReference type="ARBA" id="ARBA00023315"/>
    </source>
</evidence>
<dbReference type="InterPro" id="IPR009721">
    <property type="entry name" value="O-acyltransferase_WSD1_C"/>
</dbReference>
<keyword evidence="15" id="KW-1185">Reference proteome</keyword>